<dbReference type="EMBL" id="GEDV01000634">
    <property type="protein sequence ID" value="JAP87923.1"/>
    <property type="molecule type" value="Transcribed_RNA"/>
</dbReference>
<feature type="non-terminal residue" evidence="1">
    <location>
        <position position="1"/>
    </location>
</feature>
<accession>A0A131Z995</accession>
<sequence length="83" mass="9439">KSTRFRALFRHLQHFAIHMPNALRGFKSKYAGGNWAILIRSLKAAATMDLLTKFLFGFLAMAVIQRTCCSGNKYNCHVEALYT</sequence>
<name>A0A131Z995_RHIAP</name>
<reference evidence="1" key="1">
    <citation type="journal article" date="2016" name="Ticks Tick Borne Dis.">
        <title>De novo assembly and annotation of the salivary gland transcriptome of Rhipicephalus appendiculatus male and female ticks during blood feeding.</title>
        <authorList>
            <person name="de Castro M.H."/>
            <person name="de Klerk D."/>
            <person name="Pienaar R."/>
            <person name="Latif A.A."/>
            <person name="Rees D.J."/>
            <person name="Mans B.J."/>
        </authorList>
    </citation>
    <scope>NUCLEOTIDE SEQUENCE</scope>
    <source>
        <tissue evidence="1">Salivary glands</tissue>
    </source>
</reference>
<proteinExistence type="predicted"/>
<dbReference type="AlphaFoldDB" id="A0A131Z995"/>
<protein>
    <submittedName>
        <fullName evidence="1">Basic tail secreted protein</fullName>
    </submittedName>
</protein>
<organism evidence="1">
    <name type="scientific">Rhipicephalus appendiculatus</name>
    <name type="common">Brown ear tick</name>
    <dbReference type="NCBI Taxonomy" id="34631"/>
    <lineage>
        <taxon>Eukaryota</taxon>
        <taxon>Metazoa</taxon>
        <taxon>Ecdysozoa</taxon>
        <taxon>Arthropoda</taxon>
        <taxon>Chelicerata</taxon>
        <taxon>Arachnida</taxon>
        <taxon>Acari</taxon>
        <taxon>Parasitiformes</taxon>
        <taxon>Ixodida</taxon>
        <taxon>Ixodoidea</taxon>
        <taxon>Ixodidae</taxon>
        <taxon>Rhipicephalinae</taxon>
        <taxon>Rhipicephalus</taxon>
        <taxon>Rhipicephalus</taxon>
    </lineage>
</organism>
<evidence type="ECO:0000313" key="1">
    <source>
        <dbReference type="EMBL" id="JAP87923.1"/>
    </source>
</evidence>